<evidence type="ECO:0000313" key="4">
    <source>
        <dbReference type="Proteomes" id="UP000699462"/>
    </source>
</evidence>
<dbReference type="Proteomes" id="UP000699462">
    <property type="component" value="Unassembled WGS sequence"/>
</dbReference>
<keyword evidence="4" id="KW-1185">Reference proteome</keyword>
<proteinExistence type="predicted"/>
<gene>
    <name evidence="3" type="ORF">P879_03947</name>
</gene>
<reference evidence="3 4" key="1">
    <citation type="submission" date="2019-07" db="EMBL/GenBank/DDBJ databases">
        <title>Annotation for the trematode Paragonimus westermani.</title>
        <authorList>
            <person name="Choi Y.-J."/>
        </authorList>
    </citation>
    <scope>NUCLEOTIDE SEQUENCE [LARGE SCALE GENOMIC DNA]</scope>
    <source>
        <strain evidence="3">180907_Pwestermani</strain>
    </source>
</reference>
<dbReference type="Gene3D" id="2.60.40.10">
    <property type="entry name" value="Immunoglobulins"/>
    <property type="match status" value="1"/>
</dbReference>
<protein>
    <recommendedName>
        <fullName evidence="2">Fibronectin type-III domain-containing protein</fullName>
    </recommendedName>
</protein>
<keyword evidence="1" id="KW-0677">Repeat</keyword>
<evidence type="ECO:0000256" key="1">
    <source>
        <dbReference type="ARBA" id="ARBA00022737"/>
    </source>
</evidence>
<comment type="caution">
    <text evidence="3">The sequence shown here is derived from an EMBL/GenBank/DDBJ whole genome shotgun (WGS) entry which is preliminary data.</text>
</comment>
<dbReference type="SUPFAM" id="SSF49265">
    <property type="entry name" value="Fibronectin type III"/>
    <property type="match status" value="2"/>
</dbReference>
<name>A0A8T0DCD4_9TREM</name>
<dbReference type="Pfam" id="PF00041">
    <property type="entry name" value="fn3"/>
    <property type="match status" value="1"/>
</dbReference>
<sequence length="252" mass="28820">MLLSWGAIEPHIDFYTVIVLEHGLIKNVLHFDSKTTSVELNNTNPCTHYDFSVGAKSNASNQFYDRGQIAYTGGLPVTPQVTYLGDSRVSVNWTTNRLCRPDRIHLHFRAFAHHMAPVEVNQTEDFAVVTGVKQYTMYTIQLGFSYKNGREYLSEPVRMTFFSVPDQPQPPFVRRDGSTLFVWWTNSNQTSTIKSHKLFVSDAMNETRIFEVQHPKNYEMLEILKEGAVYRLNLRAVNEEGESKSSVTVQTS</sequence>
<dbReference type="InterPro" id="IPR050991">
    <property type="entry name" value="ECM_Regulatory_Proteins"/>
</dbReference>
<dbReference type="PANTHER" id="PTHR46708">
    <property type="entry name" value="TENASCIN"/>
    <property type="match status" value="1"/>
</dbReference>
<dbReference type="PANTHER" id="PTHR46708:SF2">
    <property type="entry name" value="FIBRONECTIN TYPE-III DOMAIN-CONTAINING PROTEIN"/>
    <property type="match status" value="1"/>
</dbReference>
<dbReference type="InterPro" id="IPR003961">
    <property type="entry name" value="FN3_dom"/>
</dbReference>
<dbReference type="InterPro" id="IPR036116">
    <property type="entry name" value="FN3_sf"/>
</dbReference>
<dbReference type="AlphaFoldDB" id="A0A8T0DCD4"/>
<accession>A0A8T0DCD4</accession>
<evidence type="ECO:0000259" key="2">
    <source>
        <dbReference type="PROSITE" id="PS50853"/>
    </source>
</evidence>
<dbReference type="EMBL" id="JTDF01006664">
    <property type="protein sequence ID" value="KAF8565479.1"/>
    <property type="molecule type" value="Genomic_DNA"/>
</dbReference>
<dbReference type="InterPro" id="IPR013783">
    <property type="entry name" value="Ig-like_fold"/>
</dbReference>
<organism evidence="3 4">
    <name type="scientific">Paragonimus westermani</name>
    <dbReference type="NCBI Taxonomy" id="34504"/>
    <lineage>
        <taxon>Eukaryota</taxon>
        <taxon>Metazoa</taxon>
        <taxon>Spiralia</taxon>
        <taxon>Lophotrochozoa</taxon>
        <taxon>Platyhelminthes</taxon>
        <taxon>Trematoda</taxon>
        <taxon>Digenea</taxon>
        <taxon>Plagiorchiida</taxon>
        <taxon>Troglotremata</taxon>
        <taxon>Troglotrematidae</taxon>
        <taxon>Paragonimus</taxon>
    </lineage>
</organism>
<feature type="domain" description="Fibronectin type-III" evidence="2">
    <location>
        <begin position="164"/>
        <end position="252"/>
    </location>
</feature>
<evidence type="ECO:0000313" key="3">
    <source>
        <dbReference type="EMBL" id="KAF8565479.1"/>
    </source>
</evidence>
<dbReference type="PROSITE" id="PS50853">
    <property type="entry name" value="FN3"/>
    <property type="match status" value="1"/>
</dbReference>